<evidence type="ECO:0000313" key="1">
    <source>
        <dbReference type="EMBL" id="KAH9307840.1"/>
    </source>
</evidence>
<evidence type="ECO:0000313" key="2">
    <source>
        <dbReference type="Proteomes" id="UP000824469"/>
    </source>
</evidence>
<name>A0AA38FP10_TAXCH</name>
<feature type="non-terminal residue" evidence="1">
    <location>
        <position position="186"/>
    </location>
</feature>
<keyword evidence="2" id="KW-1185">Reference proteome</keyword>
<sequence>MTADFLATMELKVRDLIWTQNLDYEGLPFRCRICFALGHLVAECNVVKKQIKGRVSWWKDFNLENLTVAAEMDNDSEELGSYIGNQGKEKDMIVEEIKVTNLGTTDSLSTLPVNDAEKGVAPLLPSISLVSPSQNIASLEISLPINPYENVDHTWGEGWRTVNNKKRGKFGQLPLKMSLRSHKGTP</sequence>
<proteinExistence type="predicted"/>
<dbReference type="AlphaFoldDB" id="A0AA38FP10"/>
<comment type="caution">
    <text evidence="1">The sequence shown here is derived from an EMBL/GenBank/DDBJ whole genome shotgun (WGS) entry which is preliminary data.</text>
</comment>
<reference evidence="1 2" key="1">
    <citation type="journal article" date="2021" name="Nat. Plants">
        <title>The Taxus genome provides insights into paclitaxel biosynthesis.</title>
        <authorList>
            <person name="Xiong X."/>
            <person name="Gou J."/>
            <person name="Liao Q."/>
            <person name="Li Y."/>
            <person name="Zhou Q."/>
            <person name="Bi G."/>
            <person name="Li C."/>
            <person name="Du R."/>
            <person name="Wang X."/>
            <person name="Sun T."/>
            <person name="Guo L."/>
            <person name="Liang H."/>
            <person name="Lu P."/>
            <person name="Wu Y."/>
            <person name="Zhang Z."/>
            <person name="Ro D.K."/>
            <person name="Shang Y."/>
            <person name="Huang S."/>
            <person name="Yan J."/>
        </authorList>
    </citation>
    <scope>NUCLEOTIDE SEQUENCE [LARGE SCALE GENOMIC DNA]</scope>
    <source>
        <strain evidence="1">Ta-2019</strain>
    </source>
</reference>
<dbReference type="Proteomes" id="UP000824469">
    <property type="component" value="Unassembled WGS sequence"/>
</dbReference>
<protein>
    <submittedName>
        <fullName evidence="1">Uncharacterized protein</fullName>
    </submittedName>
</protein>
<gene>
    <name evidence="1" type="ORF">KI387_035751</name>
</gene>
<organism evidence="1 2">
    <name type="scientific">Taxus chinensis</name>
    <name type="common">Chinese yew</name>
    <name type="synonym">Taxus wallichiana var. chinensis</name>
    <dbReference type="NCBI Taxonomy" id="29808"/>
    <lineage>
        <taxon>Eukaryota</taxon>
        <taxon>Viridiplantae</taxon>
        <taxon>Streptophyta</taxon>
        <taxon>Embryophyta</taxon>
        <taxon>Tracheophyta</taxon>
        <taxon>Spermatophyta</taxon>
        <taxon>Pinopsida</taxon>
        <taxon>Pinidae</taxon>
        <taxon>Conifers II</taxon>
        <taxon>Cupressales</taxon>
        <taxon>Taxaceae</taxon>
        <taxon>Taxus</taxon>
    </lineage>
</organism>
<dbReference type="EMBL" id="JAHRHJ020000007">
    <property type="protein sequence ID" value="KAH9307840.1"/>
    <property type="molecule type" value="Genomic_DNA"/>
</dbReference>
<accession>A0AA38FP10</accession>